<protein>
    <submittedName>
        <fullName evidence="1">Uncharacterized protein</fullName>
    </submittedName>
</protein>
<dbReference type="AlphaFoldDB" id="A0A0F8Y7T4"/>
<reference evidence="1" key="1">
    <citation type="journal article" date="2015" name="Nature">
        <title>Complex archaea that bridge the gap between prokaryotes and eukaryotes.</title>
        <authorList>
            <person name="Spang A."/>
            <person name="Saw J.H."/>
            <person name="Jorgensen S.L."/>
            <person name="Zaremba-Niedzwiedzka K."/>
            <person name="Martijn J."/>
            <person name="Lind A.E."/>
            <person name="van Eijk R."/>
            <person name="Schleper C."/>
            <person name="Guy L."/>
            <person name="Ettema T.J."/>
        </authorList>
    </citation>
    <scope>NUCLEOTIDE SEQUENCE</scope>
</reference>
<organism evidence="1">
    <name type="scientific">marine sediment metagenome</name>
    <dbReference type="NCBI Taxonomy" id="412755"/>
    <lineage>
        <taxon>unclassified sequences</taxon>
        <taxon>metagenomes</taxon>
        <taxon>ecological metagenomes</taxon>
    </lineage>
</organism>
<accession>A0A0F8Y7T4</accession>
<proteinExistence type="predicted"/>
<name>A0A0F8Y7T4_9ZZZZ</name>
<sequence length="76" mass="8519">MEDTIGNGIIEEACMQELYELYKSQTGKDVREAVDACIQALAKIGKPKKEIILFLHAVVDADWPRDHPELGFDSTL</sequence>
<gene>
    <name evidence="1" type="ORF">LCGC14_2853020</name>
</gene>
<evidence type="ECO:0000313" key="1">
    <source>
        <dbReference type="EMBL" id="KKK77497.1"/>
    </source>
</evidence>
<dbReference type="EMBL" id="LAZR01054929">
    <property type="protein sequence ID" value="KKK77497.1"/>
    <property type="molecule type" value="Genomic_DNA"/>
</dbReference>
<comment type="caution">
    <text evidence="1">The sequence shown here is derived from an EMBL/GenBank/DDBJ whole genome shotgun (WGS) entry which is preliminary data.</text>
</comment>